<dbReference type="AlphaFoldDB" id="A0A6P7SGF3"/>
<dbReference type="PROSITE" id="PS00518">
    <property type="entry name" value="ZF_RING_1"/>
    <property type="match status" value="2"/>
</dbReference>
<evidence type="ECO:0000313" key="9">
    <source>
        <dbReference type="Proteomes" id="UP000515154"/>
    </source>
</evidence>
<feature type="repeat" description="TPR" evidence="5">
    <location>
        <begin position="148"/>
        <end position="181"/>
    </location>
</feature>
<reference evidence="10" key="1">
    <citation type="submission" date="2025-08" db="UniProtKB">
        <authorList>
            <consortium name="RefSeq"/>
        </authorList>
    </citation>
    <scope>IDENTIFICATION</scope>
</reference>
<dbReference type="InterPro" id="IPR001841">
    <property type="entry name" value="Znf_RING"/>
</dbReference>
<dbReference type="SMART" id="SM00464">
    <property type="entry name" value="LON"/>
    <property type="match status" value="1"/>
</dbReference>
<evidence type="ECO:0000259" key="7">
    <source>
        <dbReference type="PROSITE" id="PS50089"/>
    </source>
</evidence>
<evidence type="ECO:0000256" key="5">
    <source>
        <dbReference type="PROSITE-ProRule" id="PRU00339"/>
    </source>
</evidence>
<dbReference type="Pfam" id="PF02190">
    <property type="entry name" value="LON_substr_bdg"/>
    <property type="match status" value="1"/>
</dbReference>
<dbReference type="GO" id="GO:0061630">
    <property type="term" value="F:ubiquitin protein ligase activity"/>
    <property type="evidence" value="ECO:0007669"/>
    <property type="project" value="TreeGrafter"/>
</dbReference>
<keyword evidence="1" id="KW-0479">Metal-binding</keyword>
<keyword evidence="9" id="KW-1185">Reference proteome</keyword>
<feature type="repeat" description="TPR" evidence="5">
    <location>
        <begin position="216"/>
        <end position="249"/>
    </location>
</feature>
<dbReference type="PANTHER" id="PTHR23327">
    <property type="entry name" value="RING FINGER PROTEIN 127"/>
    <property type="match status" value="1"/>
</dbReference>
<feature type="domain" description="Lon N-terminal" evidence="8">
    <location>
        <begin position="493"/>
        <end position="702"/>
    </location>
</feature>
<evidence type="ECO:0000259" key="8">
    <source>
        <dbReference type="PROSITE" id="PS51787"/>
    </source>
</evidence>
<evidence type="ECO:0000256" key="2">
    <source>
        <dbReference type="ARBA" id="ARBA00022771"/>
    </source>
</evidence>
<dbReference type="GO" id="GO:0008270">
    <property type="term" value="F:zinc ion binding"/>
    <property type="evidence" value="ECO:0007669"/>
    <property type="project" value="UniProtKB-KW"/>
</dbReference>
<evidence type="ECO:0000256" key="4">
    <source>
        <dbReference type="PROSITE-ProRule" id="PRU00175"/>
    </source>
</evidence>
<dbReference type="InterPro" id="IPR011990">
    <property type="entry name" value="TPR-like_helical_dom_sf"/>
</dbReference>
<dbReference type="InterPro" id="IPR019734">
    <property type="entry name" value="TPR_rpt"/>
</dbReference>
<dbReference type="SUPFAM" id="SSF48452">
    <property type="entry name" value="TPR-like"/>
    <property type="match status" value="1"/>
</dbReference>
<evidence type="ECO:0000256" key="3">
    <source>
        <dbReference type="ARBA" id="ARBA00022833"/>
    </source>
</evidence>
<accession>A0A6P7SGF3</accession>
<dbReference type="GO" id="GO:0005737">
    <property type="term" value="C:cytoplasm"/>
    <property type="evidence" value="ECO:0007669"/>
    <property type="project" value="UniProtKB-ARBA"/>
</dbReference>
<organism evidence="9 10">
    <name type="scientific">Octopus sinensis</name>
    <name type="common">East Asian common octopus</name>
    <dbReference type="NCBI Taxonomy" id="2607531"/>
    <lineage>
        <taxon>Eukaryota</taxon>
        <taxon>Metazoa</taxon>
        <taxon>Spiralia</taxon>
        <taxon>Lophotrochozoa</taxon>
        <taxon>Mollusca</taxon>
        <taxon>Cephalopoda</taxon>
        <taxon>Coleoidea</taxon>
        <taxon>Octopodiformes</taxon>
        <taxon>Octopoda</taxon>
        <taxon>Incirrata</taxon>
        <taxon>Octopodidae</taxon>
        <taxon>Octopus</taxon>
    </lineage>
</organism>
<dbReference type="Pfam" id="PF13445">
    <property type="entry name" value="zf-RING_UBOX"/>
    <property type="match status" value="1"/>
</dbReference>
<proteinExistence type="predicted"/>
<dbReference type="InterPro" id="IPR027370">
    <property type="entry name" value="Znf-RING_euk"/>
</dbReference>
<dbReference type="InterPro" id="IPR003111">
    <property type="entry name" value="Lon_prtase_N"/>
</dbReference>
<gene>
    <name evidence="10" type="primary">LOC115212831</name>
</gene>
<name>A0A6P7SGF3_9MOLL</name>
<dbReference type="SMART" id="SM00028">
    <property type="entry name" value="TPR"/>
    <property type="match status" value="4"/>
</dbReference>
<dbReference type="Gene3D" id="3.30.40.10">
    <property type="entry name" value="Zinc/RING finger domain, C3HC4 (zinc finger)"/>
    <property type="match status" value="2"/>
</dbReference>
<dbReference type="InterPro" id="IPR015947">
    <property type="entry name" value="PUA-like_sf"/>
</dbReference>
<evidence type="ECO:0000313" key="10">
    <source>
        <dbReference type="RefSeq" id="XP_029637462.1"/>
    </source>
</evidence>
<dbReference type="SMART" id="SM00184">
    <property type="entry name" value="RING"/>
    <property type="match status" value="2"/>
</dbReference>
<protein>
    <submittedName>
        <fullName evidence="10">LON peptidase N-terminal domain and RING finger protein 1</fullName>
    </submittedName>
</protein>
<dbReference type="Gene3D" id="2.30.130.40">
    <property type="entry name" value="LON domain-like"/>
    <property type="match status" value="1"/>
</dbReference>
<dbReference type="SUPFAM" id="SSF88697">
    <property type="entry name" value="PUA domain-like"/>
    <property type="match status" value="1"/>
</dbReference>
<dbReference type="PROSITE" id="PS50089">
    <property type="entry name" value="ZF_RING_2"/>
    <property type="match status" value="2"/>
</dbReference>
<dbReference type="Pfam" id="PF13181">
    <property type="entry name" value="TPR_8"/>
    <property type="match status" value="1"/>
</dbReference>
<feature type="region of interest" description="Disordered" evidence="6">
    <location>
        <begin position="361"/>
        <end position="381"/>
    </location>
</feature>
<feature type="domain" description="RING-type" evidence="7">
    <location>
        <begin position="412"/>
        <end position="450"/>
    </location>
</feature>
<dbReference type="SUPFAM" id="SSF57850">
    <property type="entry name" value="RING/U-box"/>
    <property type="match status" value="2"/>
</dbReference>
<dbReference type="Proteomes" id="UP000515154">
    <property type="component" value="Linkage group LG6"/>
</dbReference>
<keyword evidence="5" id="KW-0802">TPR repeat</keyword>
<feature type="domain" description="RING-type" evidence="7">
    <location>
        <begin position="86"/>
        <end position="120"/>
    </location>
</feature>
<dbReference type="KEGG" id="osn:115212831"/>
<keyword evidence="2 4" id="KW-0863">Zinc-finger</keyword>
<dbReference type="PROSITE" id="PS51787">
    <property type="entry name" value="LON_N"/>
    <property type="match status" value="1"/>
</dbReference>
<dbReference type="InterPro" id="IPR046336">
    <property type="entry name" value="Lon_prtase_N_sf"/>
</dbReference>
<dbReference type="CDD" id="cd16514">
    <property type="entry name" value="RING-HC_LONFs_rpt2"/>
    <property type="match status" value="1"/>
</dbReference>
<dbReference type="PROSITE" id="PS50005">
    <property type="entry name" value="TPR"/>
    <property type="match status" value="2"/>
</dbReference>
<sequence length="707" mass="80417">MVDLRQDNNYLDSSESSLVFRLLGQADNLAQNGKITLAFNTYSKALKLFNYPAQKLLCLADALIKSHNNREIYTRMSSEKIQLFRCYVCKEVFIEPITLSCGHTFCTKCLTTDILSCRVCGATEYARGQTTLVLCNLVEKIFPRHVCAEKLLMKGKQLVEDGDYIQAIDVFTKALNEAPSSHLVLINRSMAYTSIGKYTLALNDAEAVIKLQPTWSEGYYKKGVVLYEMQRYTESVSSYLDCLTINPSSSTSKKQLMMALHKLLKEDADQEHQLCTSATPGFIPCVSSKMETDKDQALLQCEASEYQFDTCKGKIQRIMKVDNEDSCKKFSRFNENKSHSLPVCLFPPKIFQLKSASEPSLQGTEFNKNNEDSSSNSQIPPSQLDQCQPVILCDKACCTPCIHLLKLEDLQCSLCFVLLFQPVVTPCGHTFCKECLVRSLDHNPKCPLCKSSLDQYIAEQNWAVVDSLQNIICTYFPEDYAKVEREHEELMKKFACKDRTCEIPVFVCTFACPTIRCPLHIFEPRYRLMVRRCLESGSNQFGMTIQEPNGNYPEFGCMLNIKTVQMLANGCSLLDTVGGRRFKVHSWESLDGYNTAFVSFFEDDPIDSVEREELLNLEREVYEKSKKWLKLLQPESVREITDHYGCLPKLSSTELDTPNGPAWVWWMITILPIDSKLQITAMSFKKLQQRLLFIKSAIDTIQSKLSS</sequence>
<dbReference type="RefSeq" id="XP_029637462.1">
    <property type="nucleotide sequence ID" value="XM_029781602.2"/>
</dbReference>
<dbReference type="Gene3D" id="1.25.40.10">
    <property type="entry name" value="Tetratricopeptide repeat domain"/>
    <property type="match status" value="1"/>
</dbReference>
<evidence type="ECO:0000256" key="6">
    <source>
        <dbReference type="SAM" id="MobiDB-lite"/>
    </source>
</evidence>
<dbReference type="InterPro" id="IPR013083">
    <property type="entry name" value="Znf_RING/FYVE/PHD"/>
</dbReference>
<dbReference type="Pfam" id="PF13923">
    <property type="entry name" value="zf-C3HC4_2"/>
    <property type="match status" value="1"/>
</dbReference>
<keyword evidence="3" id="KW-0862">Zinc</keyword>
<evidence type="ECO:0000256" key="1">
    <source>
        <dbReference type="ARBA" id="ARBA00022723"/>
    </source>
</evidence>
<dbReference type="InterPro" id="IPR017907">
    <property type="entry name" value="Znf_RING_CS"/>
</dbReference>
<dbReference type="PANTHER" id="PTHR23327:SF42">
    <property type="entry name" value="LON PEPTIDASE N-TERMINAL DOMAIN AND RING FINGER PROTEIN C14F5.10C"/>
    <property type="match status" value="1"/>
</dbReference>